<comment type="caution">
    <text evidence="1">The sequence shown here is derived from an EMBL/GenBank/DDBJ whole genome shotgun (WGS) entry which is preliminary data.</text>
</comment>
<evidence type="ECO:0000313" key="1">
    <source>
        <dbReference type="EMBL" id="KAJ3615536.1"/>
    </source>
</evidence>
<dbReference type="AlphaFoldDB" id="A0AA38HI35"/>
<proteinExistence type="predicted"/>
<gene>
    <name evidence="1" type="ORF">Zmor_016341</name>
</gene>
<organism evidence="1 2">
    <name type="scientific">Zophobas morio</name>
    <dbReference type="NCBI Taxonomy" id="2755281"/>
    <lineage>
        <taxon>Eukaryota</taxon>
        <taxon>Metazoa</taxon>
        <taxon>Ecdysozoa</taxon>
        <taxon>Arthropoda</taxon>
        <taxon>Hexapoda</taxon>
        <taxon>Insecta</taxon>
        <taxon>Pterygota</taxon>
        <taxon>Neoptera</taxon>
        <taxon>Endopterygota</taxon>
        <taxon>Coleoptera</taxon>
        <taxon>Polyphaga</taxon>
        <taxon>Cucujiformia</taxon>
        <taxon>Tenebrionidae</taxon>
        <taxon>Zophobas</taxon>
    </lineage>
</organism>
<name>A0AA38HI35_9CUCU</name>
<accession>A0AA38HI35</accession>
<keyword evidence="2" id="KW-1185">Reference proteome</keyword>
<sequence length="91" mass="10082">MGVLFFEHCSVSCIGLNSFAKPNSIPLVASARDLAFQAWSYQVHPSMYIPKIQEQFPRETWTGLLESNSRGAWASGAYNSKEGRGLKKEGT</sequence>
<dbReference type="Proteomes" id="UP001168821">
    <property type="component" value="Unassembled WGS sequence"/>
</dbReference>
<evidence type="ECO:0000313" key="2">
    <source>
        <dbReference type="Proteomes" id="UP001168821"/>
    </source>
</evidence>
<protein>
    <submittedName>
        <fullName evidence="1">Uncharacterized protein</fullName>
    </submittedName>
</protein>
<reference evidence="1" key="1">
    <citation type="journal article" date="2023" name="G3 (Bethesda)">
        <title>Whole genome assemblies of Zophobas morio and Tenebrio molitor.</title>
        <authorList>
            <person name="Kaur S."/>
            <person name="Stinson S.A."/>
            <person name="diCenzo G.C."/>
        </authorList>
    </citation>
    <scope>NUCLEOTIDE SEQUENCE</scope>
    <source>
        <strain evidence="1">QUZm001</strain>
    </source>
</reference>
<dbReference type="EMBL" id="JALNTZ010004084">
    <property type="protein sequence ID" value="KAJ3615536.1"/>
    <property type="molecule type" value="Genomic_DNA"/>
</dbReference>